<name>A0A520N167_9GAMM</name>
<keyword evidence="3" id="KW-0547">Nucleotide-binding</keyword>
<dbReference type="SMART" id="SM00382">
    <property type="entry name" value="AAA"/>
    <property type="match status" value="1"/>
</dbReference>
<evidence type="ECO:0000256" key="3">
    <source>
        <dbReference type="ARBA" id="ARBA00022741"/>
    </source>
</evidence>
<dbReference type="Pfam" id="PF00005">
    <property type="entry name" value="ABC_tran"/>
    <property type="match status" value="1"/>
</dbReference>
<dbReference type="AlphaFoldDB" id="A0A520N167"/>
<dbReference type="PANTHER" id="PTHR42798:SF7">
    <property type="entry name" value="ALPHA-D-RIBOSE 1-METHYLPHOSPHONATE 5-TRIPHOSPHATE SYNTHASE SUBUNIT PHNL"/>
    <property type="match status" value="1"/>
</dbReference>
<protein>
    <submittedName>
        <fullName evidence="6">ABC transporter ATP-binding protein</fullName>
    </submittedName>
</protein>
<dbReference type="Gene3D" id="3.40.50.300">
    <property type="entry name" value="P-loop containing nucleotide triphosphate hydrolases"/>
    <property type="match status" value="1"/>
</dbReference>
<dbReference type="InterPro" id="IPR017871">
    <property type="entry name" value="ABC_transporter-like_CS"/>
</dbReference>
<dbReference type="Proteomes" id="UP000315825">
    <property type="component" value="Unassembled WGS sequence"/>
</dbReference>
<dbReference type="InterPro" id="IPR027417">
    <property type="entry name" value="P-loop_NTPase"/>
</dbReference>
<dbReference type="PANTHER" id="PTHR42798">
    <property type="entry name" value="LIPOPROTEIN-RELEASING SYSTEM ATP-BINDING PROTEIN LOLD"/>
    <property type="match status" value="1"/>
</dbReference>
<dbReference type="GO" id="GO:0005524">
    <property type="term" value="F:ATP binding"/>
    <property type="evidence" value="ECO:0007669"/>
    <property type="project" value="UniProtKB-KW"/>
</dbReference>
<dbReference type="InterPro" id="IPR017911">
    <property type="entry name" value="MacB-like_ATP-bd"/>
</dbReference>
<gene>
    <name evidence="6" type="ORF">EVA92_00085</name>
</gene>
<dbReference type="CDD" id="cd03255">
    <property type="entry name" value="ABC_MJ0796_LolCDE_FtsE"/>
    <property type="match status" value="1"/>
</dbReference>
<sequence length="217" mass="24598">MIELKKVSKKYKSGTTFHEVFKNLSYSFSDQGIYSVVGPSGSGKTTLLNLISGLDSFEEGSIKVFNREIYNLEQEKLAILRKSFFGFAYQYHHLLENLNVLDNCKVSSRVDDSSHITEILKNLRIQHLANNFPSNLSGGEKQRASIARALSSKPKIILLDEPTGNLDYKNSENVQDFILNYAKKARCLLIYVTHDNNFAKKADKILEISDKGIERNK</sequence>
<keyword evidence="4 6" id="KW-0067">ATP-binding</keyword>
<evidence type="ECO:0000313" key="6">
    <source>
        <dbReference type="EMBL" id="RZO27176.1"/>
    </source>
</evidence>
<evidence type="ECO:0000313" key="7">
    <source>
        <dbReference type="Proteomes" id="UP000315825"/>
    </source>
</evidence>
<dbReference type="PROSITE" id="PS50893">
    <property type="entry name" value="ABC_TRANSPORTER_2"/>
    <property type="match status" value="1"/>
</dbReference>
<accession>A0A520N167</accession>
<organism evidence="6 7">
    <name type="scientific">SAR86 cluster bacterium</name>
    <dbReference type="NCBI Taxonomy" id="2030880"/>
    <lineage>
        <taxon>Bacteria</taxon>
        <taxon>Pseudomonadati</taxon>
        <taxon>Pseudomonadota</taxon>
        <taxon>Gammaproteobacteria</taxon>
        <taxon>SAR86 cluster</taxon>
    </lineage>
</organism>
<comment type="similarity">
    <text evidence="1">Belongs to the ABC transporter superfamily.</text>
</comment>
<evidence type="ECO:0000256" key="4">
    <source>
        <dbReference type="ARBA" id="ARBA00022840"/>
    </source>
</evidence>
<dbReference type="PROSITE" id="PS00211">
    <property type="entry name" value="ABC_TRANSPORTER_1"/>
    <property type="match status" value="1"/>
</dbReference>
<evidence type="ECO:0000256" key="1">
    <source>
        <dbReference type="ARBA" id="ARBA00005417"/>
    </source>
</evidence>
<dbReference type="GO" id="GO:0016887">
    <property type="term" value="F:ATP hydrolysis activity"/>
    <property type="evidence" value="ECO:0007669"/>
    <property type="project" value="InterPro"/>
</dbReference>
<comment type="caution">
    <text evidence="6">The sequence shown here is derived from an EMBL/GenBank/DDBJ whole genome shotgun (WGS) entry which is preliminary data.</text>
</comment>
<keyword evidence="2" id="KW-0813">Transport</keyword>
<proteinExistence type="inferred from homology"/>
<dbReference type="SUPFAM" id="SSF52540">
    <property type="entry name" value="P-loop containing nucleoside triphosphate hydrolases"/>
    <property type="match status" value="1"/>
</dbReference>
<dbReference type="InterPro" id="IPR003439">
    <property type="entry name" value="ABC_transporter-like_ATP-bd"/>
</dbReference>
<evidence type="ECO:0000259" key="5">
    <source>
        <dbReference type="PROSITE" id="PS50893"/>
    </source>
</evidence>
<feature type="domain" description="ABC transporter" evidence="5">
    <location>
        <begin position="2"/>
        <end position="217"/>
    </location>
</feature>
<evidence type="ECO:0000256" key="2">
    <source>
        <dbReference type="ARBA" id="ARBA00022448"/>
    </source>
</evidence>
<dbReference type="InterPro" id="IPR003593">
    <property type="entry name" value="AAA+_ATPase"/>
</dbReference>
<dbReference type="EMBL" id="SHBE01000001">
    <property type="protein sequence ID" value="RZO27176.1"/>
    <property type="molecule type" value="Genomic_DNA"/>
</dbReference>
<reference evidence="6 7" key="1">
    <citation type="submission" date="2019-02" db="EMBL/GenBank/DDBJ databases">
        <title>Prokaryotic population dynamics and viral predation in marine succession experiment using metagenomics: the confinement effect.</title>
        <authorList>
            <person name="Haro-Moreno J.M."/>
            <person name="Rodriguez-Valera F."/>
            <person name="Lopez-Perez M."/>
        </authorList>
    </citation>
    <scope>NUCLEOTIDE SEQUENCE [LARGE SCALE GENOMIC DNA]</scope>
    <source>
        <strain evidence="6">MED-G159</strain>
    </source>
</reference>